<evidence type="ECO:0000256" key="4">
    <source>
        <dbReference type="PROSITE-ProRule" id="PRU00169"/>
    </source>
</evidence>
<evidence type="ECO:0000313" key="7">
    <source>
        <dbReference type="Proteomes" id="UP000306509"/>
    </source>
</evidence>
<gene>
    <name evidence="6" type="primary">rpfG_6</name>
    <name evidence="6" type="ORF">DSM106044_04326</name>
</gene>
<keyword evidence="6" id="KW-0378">Hydrolase</keyword>
<dbReference type="PANTHER" id="PTHR44591">
    <property type="entry name" value="STRESS RESPONSE REGULATOR PROTEIN 1"/>
    <property type="match status" value="1"/>
</dbReference>
<comment type="function">
    <text evidence="3">May play the central regulatory role in sporulation. It may be an element of the effector pathway responsible for the activation of sporulation genes in response to nutritional stress. Spo0A may act in concert with spo0H (a sigma factor) to control the expression of some genes that are critical to the sporulation process.</text>
</comment>
<dbReference type="Gene3D" id="3.40.50.2300">
    <property type="match status" value="1"/>
</dbReference>
<dbReference type="EMBL" id="QGQD01000083">
    <property type="protein sequence ID" value="TLC98793.1"/>
    <property type="molecule type" value="Genomic_DNA"/>
</dbReference>
<proteinExistence type="predicted"/>
<dbReference type="InterPro" id="IPR036388">
    <property type="entry name" value="WH-like_DNA-bd_sf"/>
</dbReference>
<dbReference type="InterPro" id="IPR001789">
    <property type="entry name" value="Sig_transdc_resp-reg_receiver"/>
</dbReference>
<evidence type="ECO:0000256" key="3">
    <source>
        <dbReference type="ARBA" id="ARBA00024867"/>
    </source>
</evidence>
<dbReference type="PROSITE" id="PS50110">
    <property type="entry name" value="RESPONSE_REGULATORY"/>
    <property type="match status" value="1"/>
</dbReference>
<keyword evidence="7" id="KW-1185">Reference proteome</keyword>
<comment type="caution">
    <text evidence="6">The sequence shown here is derived from an EMBL/GenBank/DDBJ whole genome shotgun (WGS) entry which is preliminary data.</text>
</comment>
<dbReference type="InterPro" id="IPR011006">
    <property type="entry name" value="CheY-like_superfamily"/>
</dbReference>
<keyword evidence="2 4" id="KW-0597">Phosphoprotein</keyword>
<feature type="modified residue" description="4-aspartylphosphate" evidence="4">
    <location>
        <position position="53"/>
    </location>
</feature>
<dbReference type="GO" id="GO:0016787">
    <property type="term" value="F:hydrolase activity"/>
    <property type="evidence" value="ECO:0007669"/>
    <property type="project" value="UniProtKB-KW"/>
</dbReference>
<dbReference type="PANTHER" id="PTHR44591:SF3">
    <property type="entry name" value="RESPONSE REGULATORY DOMAIN-CONTAINING PROTEIN"/>
    <property type="match status" value="1"/>
</dbReference>
<evidence type="ECO:0000256" key="1">
    <source>
        <dbReference type="ARBA" id="ARBA00018672"/>
    </source>
</evidence>
<organism evidence="6 7">
    <name type="scientific">Robinsoniella peoriensis</name>
    <dbReference type="NCBI Taxonomy" id="180332"/>
    <lineage>
        <taxon>Bacteria</taxon>
        <taxon>Bacillati</taxon>
        <taxon>Bacillota</taxon>
        <taxon>Clostridia</taxon>
        <taxon>Lachnospirales</taxon>
        <taxon>Lachnospiraceae</taxon>
        <taxon>Robinsoniella</taxon>
    </lineage>
</organism>
<dbReference type="Pfam" id="PF00072">
    <property type="entry name" value="Response_reg"/>
    <property type="match status" value="1"/>
</dbReference>
<dbReference type="RefSeq" id="WP_027295693.1">
    <property type="nucleotide sequence ID" value="NZ_CAUSDN010000086.1"/>
</dbReference>
<sequence>MNIIAVDDEELALAYLVRILGEAEPDCQIQPFLDPFDALQYVKSHPVDLAFLDVEMYGLNGIDLAKRFKDTQPDINIIFVTGFPDYAVDAFSLHASGYLLKPVSVESIHSEIAYLRNPIVKKTDKKIRVQTFGSFEVFNGSIPLEFSRIKSKELFAYLIDRKGAGSTTAELSAILWEDREYSISLQKQFQTIVSDMMKTLKSADADDVVIKKRNFISVDTSKIECDYYNFLNGDVRAINSYAGEYMSNYSWAEFTTGFLYRQIHE</sequence>
<dbReference type="SUPFAM" id="SSF52172">
    <property type="entry name" value="CheY-like"/>
    <property type="match status" value="1"/>
</dbReference>
<evidence type="ECO:0000259" key="5">
    <source>
        <dbReference type="PROSITE" id="PS50110"/>
    </source>
</evidence>
<reference evidence="6 7" key="1">
    <citation type="journal article" date="2019" name="Anaerobe">
        <title>Detection of Robinsoniella peoriensis in multiple bone samples of a trauma patient.</title>
        <authorList>
            <person name="Schrottner P."/>
            <person name="Hartwich K."/>
            <person name="Bunk B."/>
            <person name="Schober I."/>
            <person name="Helbig S."/>
            <person name="Rudolph W.W."/>
            <person name="Gunzer F."/>
        </authorList>
    </citation>
    <scope>NUCLEOTIDE SEQUENCE [LARGE SCALE GENOMIC DNA]</scope>
    <source>
        <strain evidence="6 7">DSM 106044</strain>
    </source>
</reference>
<feature type="domain" description="Response regulatory" evidence="5">
    <location>
        <begin position="2"/>
        <end position="116"/>
    </location>
</feature>
<protein>
    <recommendedName>
        <fullName evidence="1">Stage 0 sporulation protein A homolog</fullName>
    </recommendedName>
</protein>
<dbReference type="Proteomes" id="UP000306509">
    <property type="component" value="Unassembled WGS sequence"/>
</dbReference>
<dbReference type="AlphaFoldDB" id="A0A4U8Q3K4"/>
<dbReference type="SMART" id="SM00448">
    <property type="entry name" value="REC"/>
    <property type="match status" value="1"/>
</dbReference>
<dbReference type="InterPro" id="IPR050595">
    <property type="entry name" value="Bact_response_regulator"/>
</dbReference>
<name>A0A4U8Q3K4_9FIRM</name>
<dbReference type="GO" id="GO:0000160">
    <property type="term" value="P:phosphorelay signal transduction system"/>
    <property type="evidence" value="ECO:0007669"/>
    <property type="project" value="InterPro"/>
</dbReference>
<accession>A0A4U8Q3K4</accession>
<evidence type="ECO:0000256" key="2">
    <source>
        <dbReference type="ARBA" id="ARBA00022553"/>
    </source>
</evidence>
<evidence type="ECO:0000313" key="6">
    <source>
        <dbReference type="EMBL" id="TLC98793.1"/>
    </source>
</evidence>
<dbReference type="STRING" id="180332.GCA_000797495_02112"/>
<dbReference type="Gene3D" id="1.10.10.10">
    <property type="entry name" value="Winged helix-like DNA-binding domain superfamily/Winged helix DNA-binding domain"/>
    <property type="match status" value="1"/>
</dbReference>